<accession>A0A512PCY6</accession>
<feature type="transmembrane region" description="Helical" evidence="1">
    <location>
        <begin position="33"/>
        <end position="57"/>
    </location>
</feature>
<evidence type="ECO:0000313" key="2">
    <source>
        <dbReference type="EMBL" id="GEP69016.1"/>
    </source>
</evidence>
<keyword evidence="3" id="KW-1185">Reference proteome</keyword>
<proteinExistence type="predicted"/>
<evidence type="ECO:0000313" key="3">
    <source>
        <dbReference type="Proteomes" id="UP000321798"/>
    </source>
</evidence>
<keyword evidence="1" id="KW-0472">Membrane</keyword>
<protein>
    <submittedName>
        <fullName evidence="2">Uncharacterized protein</fullName>
    </submittedName>
</protein>
<dbReference type="RefSeq" id="WP_146952783.1">
    <property type="nucleotide sequence ID" value="NZ_BAABBJ010000003.1"/>
</dbReference>
<keyword evidence="1" id="KW-1133">Transmembrane helix</keyword>
<organism evidence="2 3">
    <name type="scientific">Cellulomonas soli</name>
    <dbReference type="NCBI Taxonomy" id="931535"/>
    <lineage>
        <taxon>Bacteria</taxon>
        <taxon>Bacillati</taxon>
        <taxon>Actinomycetota</taxon>
        <taxon>Actinomycetes</taxon>
        <taxon>Micrococcales</taxon>
        <taxon>Cellulomonadaceae</taxon>
        <taxon>Cellulomonas</taxon>
    </lineage>
</organism>
<dbReference type="Proteomes" id="UP000321798">
    <property type="component" value="Unassembled WGS sequence"/>
</dbReference>
<comment type="caution">
    <text evidence="2">The sequence shown here is derived from an EMBL/GenBank/DDBJ whole genome shotgun (WGS) entry which is preliminary data.</text>
</comment>
<sequence length="92" mass="9394">MVTPSHLRRTVAPAVVLGTRPPRVARRARGGRALARVVVLAAVVGVLVAVLLVAPASSGAGELLVGAVAFGSTLLGAGAVVLVRRLRRSRTR</sequence>
<dbReference type="AlphaFoldDB" id="A0A512PCY6"/>
<evidence type="ECO:0000256" key="1">
    <source>
        <dbReference type="SAM" id="Phobius"/>
    </source>
</evidence>
<dbReference type="EMBL" id="BKAL01000005">
    <property type="protein sequence ID" value="GEP69016.1"/>
    <property type="molecule type" value="Genomic_DNA"/>
</dbReference>
<gene>
    <name evidence="2" type="ORF">CSO01_17310</name>
</gene>
<feature type="transmembrane region" description="Helical" evidence="1">
    <location>
        <begin position="63"/>
        <end position="83"/>
    </location>
</feature>
<keyword evidence="1" id="KW-0812">Transmembrane</keyword>
<reference evidence="2 3" key="1">
    <citation type="submission" date="2019-07" db="EMBL/GenBank/DDBJ databases">
        <title>Whole genome shotgun sequence of Cellulomonas soli NBRC 109434.</title>
        <authorList>
            <person name="Hosoyama A."/>
            <person name="Uohara A."/>
            <person name="Ohji S."/>
            <person name="Ichikawa N."/>
        </authorList>
    </citation>
    <scope>NUCLEOTIDE SEQUENCE [LARGE SCALE GENOMIC DNA]</scope>
    <source>
        <strain evidence="2 3">NBRC 109434</strain>
    </source>
</reference>
<name>A0A512PCY6_9CELL</name>